<feature type="domain" description="RRM" evidence="2">
    <location>
        <begin position="3"/>
        <end position="80"/>
    </location>
</feature>
<comment type="caution">
    <text evidence="3">The sequence shown here is derived from an EMBL/GenBank/DDBJ whole genome shotgun (WGS) entry which is preliminary data.</text>
</comment>
<protein>
    <recommendedName>
        <fullName evidence="2">RRM domain-containing protein</fullName>
    </recommendedName>
</protein>
<gene>
    <name evidence="3" type="ORF">CASFOL_017847</name>
</gene>
<evidence type="ECO:0000313" key="3">
    <source>
        <dbReference type="EMBL" id="KAL3638476.1"/>
    </source>
</evidence>
<dbReference type="AlphaFoldDB" id="A0ABD3DA60"/>
<dbReference type="Pfam" id="PF00076">
    <property type="entry name" value="RRM_1"/>
    <property type="match status" value="1"/>
</dbReference>
<dbReference type="Proteomes" id="UP001632038">
    <property type="component" value="Unassembled WGS sequence"/>
</dbReference>
<dbReference type="SUPFAM" id="SSF54928">
    <property type="entry name" value="RNA-binding domain, RBD"/>
    <property type="match status" value="1"/>
</dbReference>
<dbReference type="InterPro" id="IPR012677">
    <property type="entry name" value="Nucleotide-bd_a/b_plait_sf"/>
</dbReference>
<dbReference type="GO" id="GO:0003723">
    <property type="term" value="F:RNA binding"/>
    <property type="evidence" value="ECO:0007669"/>
    <property type="project" value="UniProtKB-UniRule"/>
</dbReference>
<organism evidence="3 4">
    <name type="scientific">Castilleja foliolosa</name>
    <dbReference type="NCBI Taxonomy" id="1961234"/>
    <lineage>
        <taxon>Eukaryota</taxon>
        <taxon>Viridiplantae</taxon>
        <taxon>Streptophyta</taxon>
        <taxon>Embryophyta</taxon>
        <taxon>Tracheophyta</taxon>
        <taxon>Spermatophyta</taxon>
        <taxon>Magnoliopsida</taxon>
        <taxon>eudicotyledons</taxon>
        <taxon>Gunneridae</taxon>
        <taxon>Pentapetalae</taxon>
        <taxon>asterids</taxon>
        <taxon>lamiids</taxon>
        <taxon>Lamiales</taxon>
        <taxon>Orobanchaceae</taxon>
        <taxon>Pedicularideae</taxon>
        <taxon>Castillejinae</taxon>
        <taxon>Castilleja</taxon>
    </lineage>
</organism>
<sequence>MSKIVWVEDMPNYVTEERVKEFFSQKGEVTDVMLLTNKYAKSKRCGYVQFKTEHEAELAVNYFDYSLMDTCTIFCEIALKKDDEKKKSKKDVHPRLEKRLQLLQLSSSPLWDKVLQQ</sequence>
<evidence type="ECO:0000313" key="4">
    <source>
        <dbReference type="Proteomes" id="UP001632038"/>
    </source>
</evidence>
<keyword evidence="1" id="KW-0694">RNA-binding</keyword>
<dbReference type="EMBL" id="JAVIJP010000019">
    <property type="protein sequence ID" value="KAL3638476.1"/>
    <property type="molecule type" value="Genomic_DNA"/>
</dbReference>
<dbReference type="PROSITE" id="PS50102">
    <property type="entry name" value="RRM"/>
    <property type="match status" value="1"/>
</dbReference>
<dbReference type="Gene3D" id="3.30.70.330">
    <property type="match status" value="1"/>
</dbReference>
<dbReference type="PANTHER" id="PTHR15241">
    <property type="entry name" value="TRANSFORMER-2-RELATED"/>
    <property type="match status" value="1"/>
</dbReference>
<dbReference type="PANTHER" id="PTHR15241:SF304">
    <property type="entry name" value="RRM DOMAIN-CONTAINING PROTEIN"/>
    <property type="match status" value="1"/>
</dbReference>
<dbReference type="InterPro" id="IPR000504">
    <property type="entry name" value="RRM_dom"/>
</dbReference>
<reference evidence="4" key="1">
    <citation type="journal article" date="2024" name="IScience">
        <title>Strigolactones Initiate the Formation of Haustorium-like Structures in Castilleja.</title>
        <authorList>
            <person name="Buerger M."/>
            <person name="Peterson D."/>
            <person name="Chory J."/>
        </authorList>
    </citation>
    <scope>NUCLEOTIDE SEQUENCE [LARGE SCALE GENOMIC DNA]</scope>
</reference>
<keyword evidence="4" id="KW-1185">Reference proteome</keyword>
<evidence type="ECO:0000256" key="1">
    <source>
        <dbReference type="PROSITE-ProRule" id="PRU00176"/>
    </source>
</evidence>
<dbReference type="SMART" id="SM00360">
    <property type="entry name" value="RRM"/>
    <property type="match status" value="1"/>
</dbReference>
<evidence type="ECO:0000259" key="2">
    <source>
        <dbReference type="PROSITE" id="PS50102"/>
    </source>
</evidence>
<dbReference type="InterPro" id="IPR035979">
    <property type="entry name" value="RBD_domain_sf"/>
</dbReference>
<proteinExistence type="predicted"/>
<name>A0ABD3DA60_9LAMI</name>
<accession>A0ABD3DA60</accession>